<sequence>RGQLYHRAVFRRAESRQESRTTPGREALRLIHLPATSTVAENSPPETPVHKFSVNLSASLSPVIPGLPLIINTSPLTDGFRVNWLSGIDFEASPSPCELFTEGVPEDEGGWDSRSVTISSPFPGPLTPLVRPRRPVWGIREPSVREAPKHFGPSFST</sequence>
<protein>
    <submittedName>
        <fullName evidence="1">Uncharacterized protein</fullName>
    </submittedName>
</protein>
<accession>A0A452UVN8</accession>
<name>A0A452UVN8_URSMA</name>
<reference evidence="1" key="1">
    <citation type="submission" date="2019-03" db="UniProtKB">
        <authorList>
            <consortium name="Ensembl"/>
        </authorList>
    </citation>
    <scope>IDENTIFICATION</scope>
</reference>
<organism evidence="1">
    <name type="scientific">Ursus maritimus</name>
    <name type="common">Polar bear</name>
    <name type="synonym">Thalarctos maritimus</name>
    <dbReference type="NCBI Taxonomy" id="29073"/>
    <lineage>
        <taxon>Eukaryota</taxon>
        <taxon>Metazoa</taxon>
        <taxon>Chordata</taxon>
        <taxon>Craniata</taxon>
        <taxon>Vertebrata</taxon>
        <taxon>Euteleostomi</taxon>
        <taxon>Mammalia</taxon>
        <taxon>Eutheria</taxon>
        <taxon>Laurasiatheria</taxon>
        <taxon>Carnivora</taxon>
        <taxon>Caniformia</taxon>
        <taxon>Ursidae</taxon>
        <taxon>Ursus</taxon>
    </lineage>
</organism>
<dbReference type="AlphaFoldDB" id="A0A452UVN8"/>
<dbReference type="Ensembl" id="ENSUMAT00000029776.1">
    <property type="protein sequence ID" value="ENSUMAP00000025156.1"/>
    <property type="gene ID" value="ENSUMAG00000018333.1"/>
</dbReference>
<proteinExistence type="predicted"/>
<dbReference type="GeneTree" id="ENSGT00940000161245"/>
<evidence type="ECO:0000313" key="1">
    <source>
        <dbReference type="Ensembl" id="ENSUMAP00000025156"/>
    </source>
</evidence>